<dbReference type="AlphaFoldDB" id="A0A226HHQ0"/>
<feature type="chain" id="PRO_5013279807" evidence="1">
    <location>
        <begin position="20"/>
        <end position="483"/>
    </location>
</feature>
<dbReference type="OrthoDB" id="1442641at2"/>
<proteinExistence type="predicted"/>
<gene>
    <name evidence="2" type="ORF">B0A66_05980</name>
</gene>
<dbReference type="RefSeq" id="WP_089048946.1">
    <property type="nucleotide sequence ID" value="NZ_FXTV01000006.1"/>
</dbReference>
<organism evidence="2 3">
    <name type="scientific">Flavobacterium hercynium</name>
    <dbReference type="NCBI Taxonomy" id="387094"/>
    <lineage>
        <taxon>Bacteria</taxon>
        <taxon>Pseudomonadati</taxon>
        <taxon>Bacteroidota</taxon>
        <taxon>Flavobacteriia</taxon>
        <taxon>Flavobacteriales</taxon>
        <taxon>Flavobacteriaceae</taxon>
        <taxon>Flavobacterium</taxon>
    </lineage>
</organism>
<keyword evidence="3" id="KW-1185">Reference proteome</keyword>
<dbReference type="EMBL" id="MUGW01000012">
    <property type="protein sequence ID" value="OXA93797.1"/>
    <property type="molecule type" value="Genomic_DNA"/>
</dbReference>
<evidence type="ECO:0000256" key="1">
    <source>
        <dbReference type="SAM" id="SignalP"/>
    </source>
</evidence>
<evidence type="ECO:0000313" key="2">
    <source>
        <dbReference type="EMBL" id="OXA93797.1"/>
    </source>
</evidence>
<protein>
    <submittedName>
        <fullName evidence="2">Uncharacterized protein</fullName>
    </submittedName>
</protein>
<evidence type="ECO:0000313" key="3">
    <source>
        <dbReference type="Proteomes" id="UP000198345"/>
    </source>
</evidence>
<reference evidence="2 3" key="1">
    <citation type="submission" date="2016-11" db="EMBL/GenBank/DDBJ databases">
        <title>Whole genomes of Flavobacteriaceae.</title>
        <authorList>
            <person name="Stine C."/>
            <person name="Li C."/>
            <person name="Tadesse D."/>
        </authorList>
    </citation>
    <scope>NUCLEOTIDE SEQUENCE [LARGE SCALE GENOMIC DNA]</scope>
    <source>
        <strain evidence="2 3">DSM 18292</strain>
    </source>
</reference>
<keyword evidence="1" id="KW-0732">Signal</keyword>
<feature type="signal peptide" evidence="1">
    <location>
        <begin position="1"/>
        <end position="19"/>
    </location>
</feature>
<sequence length="483" mass="54106">MKNFTILSLFFFLSTGIYAQNFMVKINGQEYDVNNIPPDTKFSTEVKTFEVKKIAVDNPAKTFTINNNSVPQSFATDGAYHSVTFPADIRGSATVINNQAGRQEVVFLLEAPETITHTNGNVKIIMPADKSATDYILNNLFKGMINLVGKTGLKLKEISKNEYKGPNYVHVFFDQNGNSLIRSIPLGISNYNYVVHVVYMVPADNPLNIEYGFNQATADLDEGVTIRGDGDLKGNAITLAGGETGQTVVKMEWRHKQELLTPSSYDITFDITRNSLQFKNGIMETLDPKVVATRVIRMKRIYHGSIDIGVIKTNLEDPTYSLTASSTDASQMVVKKTDQGSRVLASAMYTFYLSPVILLEKLFRPDLVRDYQIEGRSFVDDHRIYERIYPTVGIGLSNRLLDNIFLGGKWEFIRGGSLFVGYHWGKVNVFRAVEDFEYEITPITQAEFNLKTDTEWQGGFSAGLNLDLRIITNLFKTGTSTAQ</sequence>
<dbReference type="Proteomes" id="UP000198345">
    <property type="component" value="Unassembled WGS sequence"/>
</dbReference>
<name>A0A226HHQ0_9FLAO</name>
<accession>A0A226HHQ0</accession>
<comment type="caution">
    <text evidence="2">The sequence shown here is derived from an EMBL/GenBank/DDBJ whole genome shotgun (WGS) entry which is preliminary data.</text>
</comment>